<dbReference type="EC" id="4.1.1.81" evidence="4"/>
<reference evidence="11 12" key="1">
    <citation type="submission" date="2020-04" db="EMBL/GenBank/DDBJ databases">
        <title>Molecular characterization of pseudomonads from Agaricus bisporus reveal novel blotch 2 pathogens in Western Europe.</title>
        <authorList>
            <person name="Taparia T."/>
            <person name="Krijger M."/>
            <person name="Haynes E."/>
            <person name="Elpinstone J.G."/>
            <person name="Noble R."/>
            <person name="Van Der Wolf J."/>
        </authorList>
    </citation>
    <scope>NUCLEOTIDE SEQUENCE [LARGE SCALE GENOMIC DNA]</scope>
    <source>
        <strain evidence="11 12">IPO3753</strain>
    </source>
</reference>
<dbReference type="Gene3D" id="3.90.1150.10">
    <property type="entry name" value="Aspartate Aminotransferase, domain 1"/>
    <property type="match status" value="1"/>
</dbReference>
<dbReference type="NCBIfam" id="TIGR01140">
    <property type="entry name" value="L_thr_O3P_dcar"/>
    <property type="match status" value="1"/>
</dbReference>
<evidence type="ECO:0000256" key="9">
    <source>
        <dbReference type="ARBA" id="ARBA00048531"/>
    </source>
</evidence>
<dbReference type="PANTHER" id="PTHR42885:SF1">
    <property type="entry name" value="THREONINE-PHOSPHATE DECARBOXYLASE"/>
    <property type="match status" value="1"/>
</dbReference>
<evidence type="ECO:0000313" key="12">
    <source>
        <dbReference type="Proteomes" id="UP000546584"/>
    </source>
</evidence>
<evidence type="ECO:0000256" key="8">
    <source>
        <dbReference type="ARBA" id="ARBA00029996"/>
    </source>
</evidence>
<dbReference type="InterPro" id="IPR015421">
    <property type="entry name" value="PyrdxlP-dep_Trfase_major"/>
</dbReference>
<dbReference type="AlphaFoldDB" id="A0AAJ3H4P4"/>
<comment type="cofactor">
    <cofactor evidence="1">
        <name>pyridoxal 5'-phosphate</name>
        <dbReference type="ChEBI" id="CHEBI:597326"/>
    </cofactor>
</comment>
<dbReference type="Pfam" id="PF00155">
    <property type="entry name" value="Aminotran_1_2"/>
    <property type="match status" value="1"/>
</dbReference>
<dbReference type="RefSeq" id="WP_177026426.1">
    <property type="nucleotide sequence ID" value="NZ_JACAOW010000018.1"/>
</dbReference>
<comment type="catalytic activity">
    <reaction evidence="9">
        <text>O-phospho-L-threonine + H(+) = (R)-1-aminopropan-2-yl phosphate + CO2</text>
        <dbReference type="Rhea" id="RHEA:11492"/>
        <dbReference type="ChEBI" id="CHEBI:15378"/>
        <dbReference type="ChEBI" id="CHEBI:16526"/>
        <dbReference type="ChEBI" id="CHEBI:58563"/>
        <dbReference type="ChEBI" id="CHEBI:58675"/>
        <dbReference type="EC" id="4.1.1.81"/>
    </reaction>
</comment>
<dbReference type="EMBL" id="JACAQR010000022">
    <property type="protein sequence ID" value="NWD43576.1"/>
    <property type="molecule type" value="Genomic_DNA"/>
</dbReference>
<dbReference type="PANTHER" id="PTHR42885">
    <property type="entry name" value="HISTIDINOL-PHOSPHATE AMINOTRANSFERASE-RELATED"/>
    <property type="match status" value="1"/>
</dbReference>
<dbReference type="Proteomes" id="UP000546584">
    <property type="component" value="Unassembled WGS sequence"/>
</dbReference>
<dbReference type="InterPro" id="IPR015424">
    <property type="entry name" value="PyrdxlP-dep_Trfase"/>
</dbReference>
<keyword evidence="7 11" id="KW-0456">Lyase</keyword>
<evidence type="ECO:0000256" key="4">
    <source>
        <dbReference type="ARBA" id="ARBA00012285"/>
    </source>
</evidence>
<evidence type="ECO:0000256" key="5">
    <source>
        <dbReference type="ARBA" id="ARBA00022573"/>
    </source>
</evidence>
<keyword evidence="5" id="KW-0169">Cobalamin biosynthesis</keyword>
<comment type="caution">
    <text evidence="11">The sequence shown here is derived from an EMBL/GenBank/DDBJ whole genome shotgun (WGS) entry which is preliminary data.</text>
</comment>
<proteinExistence type="predicted"/>
<gene>
    <name evidence="11" type="ORF">HX826_17005</name>
</gene>
<comment type="function">
    <text evidence="2">Decarboxylates L-threonine-O-3-phosphate to yield (R)-1-amino-2-propanol O-2-phosphate, the precursor for the linkage between the nucleotide loop and the corrin ring in cobalamin.</text>
</comment>
<evidence type="ECO:0000256" key="1">
    <source>
        <dbReference type="ARBA" id="ARBA00001933"/>
    </source>
</evidence>
<evidence type="ECO:0000313" key="11">
    <source>
        <dbReference type="EMBL" id="NWD43576.1"/>
    </source>
</evidence>
<dbReference type="InterPro" id="IPR004839">
    <property type="entry name" value="Aminotransferase_I/II_large"/>
</dbReference>
<comment type="pathway">
    <text evidence="3">Cofactor biosynthesis; adenosylcobalamin biosynthesis.</text>
</comment>
<dbReference type="InterPro" id="IPR005860">
    <property type="entry name" value="CobD"/>
</dbReference>
<name>A0AAJ3H4P4_9PSED</name>
<evidence type="ECO:0000256" key="3">
    <source>
        <dbReference type="ARBA" id="ARBA00004953"/>
    </source>
</evidence>
<protein>
    <recommendedName>
        <fullName evidence="4">threonine-phosphate decarboxylase</fullName>
        <ecNumber evidence="4">4.1.1.81</ecNumber>
    </recommendedName>
    <alternativeName>
        <fullName evidence="8">L-threonine-O-3-phosphate decarboxylase</fullName>
    </alternativeName>
</protein>
<dbReference type="CDD" id="cd00609">
    <property type="entry name" value="AAT_like"/>
    <property type="match status" value="1"/>
</dbReference>
<evidence type="ECO:0000256" key="7">
    <source>
        <dbReference type="ARBA" id="ARBA00023239"/>
    </source>
</evidence>
<dbReference type="InterPro" id="IPR015422">
    <property type="entry name" value="PyrdxlP-dep_Trfase_small"/>
</dbReference>
<keyword evidence="6" id="KW-0663">Pyridoxal phosphate</keyword>
<feature type="domain" description="Aminotransferase class I/classII large" evidence="10">
    <location>
        <begin position="49"/>
        <end position="296"/>
    </location>
</feature>
<dbReference type="GO" id="GO:0009236">
    <property type="term" value="P:cobalamin biosynthetic process"/>
    <property type="evidence" value="ECO:0007669"/>
    <property type="project" value="UniProtKB-KW"/>
</dbReference>
<dbReference type="Gene3D" id="3.40.640.10">
    <property type="entry name" value="Type I PLP-dependent aspartate aminotransferase-like (Major domain)"/>
    <property type="match status" value="1"/>
</dbReference>
<dbReference type="GO" id="GO:0048472">
    <property type="term" value="F:threonine-phosphate decarboxylase activity"/>
    <property type="evidence" value="ECO:0007669"/>
    <property type="project" value="UniProtKB-EC"/>
</dbReference>
<dbReference type="GO" id="GO:0030170">
    <property type="term" value="F:pyridoxal phosphate binding"/>
    <property type="evidence" value="ECO:0007669"/>
    <property type="project" value="InterPro"/>
</dbReference>
<accession>A0AAJ3H4P4</accession>
<evidence type="ECO:0000256" key="6">
    <source>
        <dbReference type="ARBA" id="ARBA00022898"/>
    </source>
</evidence>
<evidence type="ECO:0000256" key="2">
    <source>
        <dbReference type="ARBA" id="ARBA00003444"/>
    </source>
</evidence>
<organism evidence="11 12">
    <name type="scientific">Pseudomonas yamanorum</name>
    <dbReference type="NCBI Taxonomy" id="515393"/>
    <lineage>
        <taxon>Bacteria</taxon>
        <taxon>Pseudomonadati</taxon>
        <taxon>Pseudomonadota</taxon>
        <taxon>Gammaproteobacteria</taxon>
        <taxon>Pseudomonadales</taxon>
        <taxon>Pseudomonadaceae</taxon>
        <taxon>Pseudomonas</taxon>
    </lineage>
</organism>
<dbReference type="SUPFAM" id="SSF53383">
    <property type="entry name" value="PLP-dependent transferases"/>
    <property type="match status" value="1"/>
</dbReference>
<evidence type="ECO:0000259" key="10">
    <source>
        <dbReference type="Pfam" id="PF00155"/>
    </source>
</evidence>
<sequence>MLEHGGRLRKAALQYGIAEADWLDLSSGLAPWPFPIPEIPLRAWARLPETDDGLEQAACEYYGATHVLPVAGSQAAIQLLPRLRRTGKVGVLSPCYAEHAEAWRRAGYIVREVLEQEVDFFLESLDVLVVVNPNNPTGLSLTPQRLLDWHARLAQRGGWLVVDEAFMDITPQLSLASQAHQVGLIVLRSFGKFFGLAGVRLGFVLAERNLLKLLAEQVGPWAVSGPTRVLGQVCLRDTVGHAQQRLRCESASQRLFDVLERHGLRPQGGCGLFQWMITDRAEQLHEFMAQRGILLRLFVDNSSLRFGLPDTEADWLRLEQALSAYREAS</sequence>